<feature type="chain" id="PRO_5040562818" description="Prolamin-like domain-containing protein" evidence="2">
    <location>
        <begin position="28"/>
        <end position="136"/>
    </location>
</feature>
<evidence type="ECO:0000259" key="3">
    <source>
        <dbReference type="Pfam" id="PF05617"/>
    </source>
</evidence>
<name>A0A0B2QIM3_GLYSO</name>
<dbReference type="Proteomes" id="UP000053555">
    <property type="component" value="Unassembled WGS sequence"/>
</dbReference>
<feature type="signal peptide" evidence="2">
    <location>
        <begin position="1"/>
        <end position="27"/>
    </location>
</feature>
<dbReference type="Proteomes" id="UP000289340">
    <property type="component" value="Chromosome 14"/>
</dbReference>
<accession>A0A0B2QIM3</accession>
<evidence type="ECO:0000313" key="6">
    <source>
        <dbReference type="Proteomes" id="UP000289340"/>
    </source>
</evidence>
<keyword evidence="6" id="KW-1185">Reference proteome</keyword>
<evidence type="ECO:0000313" key="5">
    <source>
        <dbReference type="EMBL" id="RZB69029.1"/>
    </source>
</evidence>
<protein>
    <recommendedName>
        <fullName evidence="3">Prolamin-like domain-containing protein</fullName>
    </recommendedName>
</protein>
<dbReference type="InterPro" id="IPR008502">
    <property type="entry name" value="Prolamin-like"/>
</dbReference>
<dbReference type="AlphaFoldDB" id="A0A0B2QIM3"/>
<gene>
    <name evidence="5" type="ORF">D0Y65_038704</name>
    <name evidence="4" type="ORF">glysoja_042538</name>
</gene>
<dbReference type="PANTHER" id="PTHR31951:SF22">
    <property type="entry name" value="ECA1 GAMETOGENESIS RELATED FAMILY"/>
    <property type="match status" value="1"/>
</dbReference>
<dbReference type="Pfam" id="PF05617">
    <property type="entry name" value="Prolamin_like"/>
    <property type="match status" value="1"/>
</dbReference>
<reference evidence="5 6" key="2">
    <citation type="submission" date="2018-09" db="EMBL/GenBank/DDBJ databases">
        <title>A high-quality reference genome of wild soybean provides a powerful tool to mine soybean genomes.</title>
        <authorList>
            <person name="Xie M."/>
            <person name="Chung C.Y.L."/>
            <person name="Li M.-W."/>
            <person name="Wong F.-L."/>
            <person name="Chan T.-F."/>
            <person name="Lam H.-M."/>
        </authorList>
    </citation>
    <scope>NUCLEOTIDE SEQUENCE [LARGE SCALE GENOMIC DNA]</scope>
    <source>
        <strain evidence="6">cv. W05</strain>
        <tissue evidence="5">Hypocotyl of etiolated seedlings</tissue>
    </source>
</reference>
<proteinExistence type="predicted"/>
<sequence length="136" mass="15236">MATFSKISQMFLCFMISSTLMVKIGLSQDAPEPSNAPGPLSSNEKYLTNCGSHLYPNCGDEVFSAIFFGNKTVSEYCCDKLVNDVGKMCHDDMTKYILTLPKFRAHETQILKRSQTVWFDCVLQDYPWIGPAVAES</sequence>
<dbReference type="EMBL" id="QZWG01000014">
    <property type="protein sequence ID" value="RZB69029.1"/>
    <property type="molecule type" value="Genomic_DNA"/>
</dbReference>
<dbReference type="EMBL" id="KN658952">
    <property type="protein sequence ID" value="KHN19627.1"/>
    <property type="molecule type" value="Genomic_DNA"/>
</dbReference>
<evidence type="ECO:0000256" key="2">
    <source>
        <dbReference type="SAM" id="SignalP"/>
    </source>
</evidence>
<dbReference type="PANTHER" id="PTHR31951">
    <property type="entry name" value="BIFUNCTIONAL INHIBITOR/LIPID-TRANSFER PROTEIN/SEED STORAGE 2S ALBUMIN SUPERFAMILY PROTEIN-RELATED"/>
    <property type="match status" value="1"/>
</dbReference>
<evidence type="ECO:0000256" key="1">
    <source>
        <dbReference type="ARBA" id="ARBA00022729"/>
    </source>
</evidence>
<reference evidence="4" key="1">
    <citation type="submission" date="2014-07" db="EMBL/GenBank/DDBJ databases">
        <title>Identification of a novel salt tolerance gene in wild soybean by whole-genome sequencing.</title>
        <authorList>
            <person name="Lam H.-M."/>
            <person name="Qi X."/>
            <person name="Li M.-W."/>
            <person name="Liu X."/>
            <person name="Xie M."/>
            <person name="Ni M."/>
            <person name="Xu X."/>
        </authorList>
    </citation>
    <scope>NUCLEOTIDE SEQUENCE [LARGE SCALE GENOMIC DNA]</scope>
    <source>
        <tissue evidence="4">Root</tissue>
    </source>
</reference>
<evidence type="ECO:0000313" key="4">
    <source>
        <dbReference type="EMBL" id="KHN19627.1"/>
    </source>
</evidence>
<keyword evidence="1 2" id="KW-0732">Signal</keyword>
<feature type="domain" description="Prolamin-like" evidence="3">
    <location>
        <begin position="49"/>
        <end position="122"/>
    </location>
</feature>
<organism evidence="4">
    <name type="scientific">Glycine soja</name>
    <name type="common">Wild soybean</name>
    <dbReference type="NCBI Taxonomy" id="3848"/>
    <lineage>
        <taxon>Eukaryota</taxon>
        <taxon>Viridiplantae</taxon>
        <taxon>Streptophyta</taxon>
        <taxon>Embryophyta</taxon>
        <taxon>Tracheophyta</taxon>
        <taxon>Spermatophyta</taxon>
        <taxon>Magnoliopsida</taxon>
        <taxon>eudicotyledons</taxon>
        <taxon>Gunneridae</taxon>
        <taxon>Pentapetalae</taxon>
        <taxon>rosids</taxon>
        <taxon>fabids</taxon>
        <taxon>Fabales</taxon>
        <taxon>Fabaceae</taxon>
        <taxon>Papilionoideae</taxon>
        <taxon>50 kb inversion clade</taxon>
        <taxon>NPAAA clade</taxon>
        <taxon>indigoferoid/millettioid clade</taxon>
        <taxon>Phaseoleae</taxon>
        <taxon>Glycine</taxon>
        <taxon>Glycine subgen. Soja</taxon>
    </lineage>
</organism>